<comment type="similarity">
    <text evidence="2">Belongs to the transketolase family.</text>
</comment>
<sequence>MRDLSTCENMRDAAMAAINDLASEHKEVVMLDADLASCLGSGSFCSRYPDRFYNCGIAEANMVGVAAGLASMGLVPFAHSFGCFATRRAYDQVFLSVGYTGQTVHLIGSDPGITAQLNGGTHMPFEDIALMRQVPGVTIIEPSDAQSLYELIRQAYELNKASYTRVPRKGATHRYPVGTPIELGKGIVLAEGSDVGIFATGEVMVNAAQEAVKLLLQKGVKATLVDLHTIRPLDYPLIEQVAAKTGRILVCENGRYAGGIGEAVAAHLARVQPTRMDFVNVGERFGEVGKLAYLAQTFGFTAASIVEKVEALVAV</sequence>
<dbReference type="InterPro" id="IPR009014">
    <property type="entry name" value="Transketo_C/PFOR_II"/>
</dbReference>
<proteinExistence type="inferred from homology"/>
<comment type="cofactor">
    <cofactor evidence="1">
        <name>thiamine diphosphate</name>
        <dbReference type="ChEBI" id="CHEBI:58937"/>
    </cofactor>
</comment>
<keyword evidence="5" id="KW-0808">Transferase</keyword>
<dbReference type="Gene3D" id="3.40.50.970">
    <property type="match status" value="1"/>
</dbReference>
<evidence type="ECO:0000256" key="3">
    <source>
        <dbReference type="ARBA" id="ARBA00023052"/>
    </source>
</evidence>
<dbReference type="FunFam" id="3.40.50.970:FF:000129">
    <property type="entry name" value="Transketolase"/>
    <property type="match status" value="1"/>
</dbReference>
<dbReference type="CDD" id="cd07033">
    <property type="entry name" value="TPP_PYR_DXS_TK_like"/>
    <property type="match status" value="1"/>
</dbReference>
<protein>
    <submittedName>
        <fullName evidence="5">1-deoxy-D-xylulose-5-phosphate synthase</fullName>
        <ecNumber evidence="5">2.2.1.7</ecNumber>
    </submittedName>
</protein>
<dbReference type="SUPFAM" id="SSF52922">
    <property type="entry name" value="TK C-terminal domain-like"/>
    <property type="match status" value="1"/>
</dbReference>
<dbReference type="InterPro" id="IPR029061">
    <property type="entry name" value="THDP-binding"/>
</dbReference>
<dbReference type="GO" id="GO:0008661">
    <property type="term" value="F:1-deoxy-D-xylulose-5-phosphate synthase activity"/>
    <property type="evidence" value="ECO:0007669"/>
    <property type="project" value="UniProtKB-EC"/>
</dbReference>
<evidence type="ECO:0000256" key="2">
    <source>
        <dbReference type="ARBA" id="ARBA00007131"/>
    </source>
</evidence>
<feature type="domain" description="Transketolase-like pyrimidine-binding" evidence="4">
    <location>
        <begin position="8"/>
        <end position="174"/>
    </location>
</feature>
<dbReference type="PANTHER" id="PTHR43825">
    <property type="entry name" value="PYRUVATE DEHYDROGENASE E1 COMPONENT"/>
    <property type="match status" value="1"/>
</dbReference>
<name>A0A644W0X5_9ZZZZ</name>
<dbReference type="AlphaFoldDB" id="A0A644W0X5"/>
<evidence type="ECO:0000313" key="5">
    <source>
        <dbReference type="EMBL" id="MPL97070.1"/>
    </source>
</evidence>
<gene>
    <name evidence="5" type="primary">dxs_33</name>
    <name evidence="5" type="ORF">SDC9_43258</name>
</gene>
<dbReference type="Gene3D" id="3.40.50.920">
    <property type="match status" value="1"/>
</dbReference>
<reference evidence="5" key="1">
    <citation type="submission" date="2019-08" db="EMBL/GenBank/DDBJ databases">
        <authorList>
            <person name="Kucharzyk K."/>
            <person name="Murdoch R.W."/>
            <person name="Higgins S."/>
            <person name="Loffler F."/>
        </authorList>
    </citation>
    <scope>NUCLEOTIDE SEQUENCE</scope>
</reference>
<dbReference type="InterPro" id="IPR051157">
    <property type="entry name" value="PDH/Transketolase"/>
</dbReference>
<dbReference type="EC" id="2.2.1.7" evidence="5"/>
<dbReference type="Pfam" id="PF02779">
    <property type="entry name" value="Transket_pyr"/>
    <property type="match status" value="1"/>
</dbReference>
<evidence type="ECO:0000256" key="1">
    <source>
        <dbReference type="ARBA" id="ARBA00001964"/>
    </source>
</evidence>
<dbReference type="PANTHER" id="PTHR43825:SF1">
    <property type="entry name" value="TRANSKETOLASE-LIKE PYRIMIDINE-BINDING DOMAIN-CONTAINING PROTEIN"/>
    <property type="match status" value="1"/>
</dbReference>
<organism evidence="5">
    <name type="scientific">bioreactor metagenome</name>
    <dbReference type="NCBI Taxonomy" id="1076179"/>
    <lineage>
        <taxon>unclassified sequences</taxon>
        <taxon>metagenomes</taxon>
        <taxon>ecological metagenomes</taxon>
    </lineage>
</organism>
<dbReference type="SUPFAM" id="SSF52518">
    <property type="entry name" value="Thiamin diphosphate-binding fold (THDP-binding)"/>
    <property type="match status" value="1"/>
</dbReference>
<dbReference type="Pfam" id="PF02780">
    <property type="entry name" value="Transketolase_C"/>
    <property type="match status" value="1"/>
</dbReference>
<dbReference type="InterPro" id="IPR005475">
    <property type="entry name" value="Transketolase-like_Pyr-bd"/>
</dbReference>
<keyword evidence="3" id="KW-0786">Thiamine pyrophosphate</keyword>
<dbReference type="SMART" id="SM00861">
    <property type="entry name" value="Transket_pyr"/>
    <property type="match status" value="1"/>
</dbReference>
<accession>A0A644W0X5</accession>
<evidence type="ECO:0000259" key="4">
    <source>
        <dbReference type="SMART" id="SM00861"/>
    </source>
</evidence>
<comment type="caution">
    <text evidence="5">The sequence shown here is derived from an EMBL/GenBank/DDBJ whole genome shotgun (WGS) entry which is preliminary data.</text>
</comment>
<dbReference type="InterPro" id="IPR033248">
    <property type="entry name" value="Transketolase_C"/>
</dbReference>
<dbReference type="EMBL" id="VSSQ01000539">
    <property type="protein sequence ID" value="MPL97070.1"/>
    <property type="molecule type" value="Genomic_DNA"/>
</dbReference>